<dbReference type="KEGG" id="mic:Mic7113_3209"/>
<proteinExistence type="predicted"/>
<keyword evidence="1 3" id="KW-0853">WD repeat</keyword>
<sequence>MQLLPYDTFTIHTRKPLEDVIEQLDAQIEAPKPIRWSFSRNHALYEGTINSSGFKINRIIHYRNSFIPNIQGRFEPSSDGTLIRVTLKLHPFVTAFLVFWYLVWYSATIPLFLFGALSGDVDVITALQFVGMPIVLLFVFWCTFWYEANRSRRELAQIILEEPLGQTISSNLKRRALWILAITAIILWNGVFLYFLPSVQRRLPSVTSKYCSQNLIQSPYCNFSVIHSLDGHPTASAIAISADGKTLVSGGQDKAIKIWDLSTGELKKTLQSDSGEIEALAIAPDGKTVVSGSGDLMVRIWDITSNQRPRMLKGHSYRVNQIEIASDGKTIISRTYNEIKVWDLVTGHLKATLPKLSATDQEIGSLVIKNNSPYFRPLTISPDGKRALVELGNKLIMWDLATNEQKILQKKAAFESIGSARISIDGQTVVTTSSSSKPVVLKVRDLKTGTVKAHRRVISSPSQSSLNIVLSRTQATGTAEVEDIISSTKEGLTVWNLQTAELEAILETQQMSHLVVSPDGKLLAGITGDADNRNTQIKVLRRP</sequence>
<dbReference type="PROSITE" id="PS50294">
    <property type="entry name" value="WD_REPEATS_REGION"/>
    <property type="match status" value="2"/>
</dbReference>
<feature type="transmembrane region" description="Helical" evidence="4">
    <location>
        <begin position="123"/>
        <end position="146"/>
    </location>
</feature>
<dbReference type="HOGENOM" id="CLU_501361_0_0_3"/>
<evidence type="ECO:0000256" key="3">
    <source>
        <dbReference type="PROSITE-ProRule" id="PRU00221"/>
    </source>
</evidence>
<dbReference type="SUPFAM" id="SSF82171">
    <property type="entry name" value="DPP6 N-terminal domain-like"/>
    <property type="match status" value="1"/>
</dbReference>
<keyword evidence="4" id="KW-1133">Transmembrane helix</keyword>
<dbReference type="RefSeq" id="WP_015183092.1">
    <property type="nucleotide sequence ID" value="NC_019738.1"/>
</dbReference>
<dbReference type="Gene3D" id="2.130.10.10">
    <property type="entry name" value="YVTN repeat-like/Quinoprotein amine dehydrogenase"/>
    <property type="match status" value="2"/>
</dbReference>
<dbReference type="eggNOG" id="COG2319">
    <property type="taxonomic scope" value="Bacteria"/>
</dbReference>
<dbReference type="STRING" id="1173027.Mic7113_3209"/>
<name>K9WFF2_9CYAN</name>
<dbReference type="AlphaFoldDB" id="K9WFF2"/>
<evidence type="ECO:0000313" key="6">
    <source>
        <dbReference type="Proteomes" id="UP000010471"/>
    </source>
</evidence>
<feature type="repeat" description="WD" evidence="3">
    <location>
        <begin position="270"/>
        <end position="311"/>
    </location>
</feature>
<evidence type="ECO:0000256" key="1">
    <source>
        <dbReference type="ARBA" id="ARBA00022574"/>
    </source>
</evidence>
<accession>K9WFF2</accession>
<keyword evidence="2" id="KW-0677">Repeat</keyword>
<feature type="transmembrane region" description="Helical" evidence="4">
    <location>
        <begin position="92"/>
        <end position="117"/>
    </location>
</feature>
<evidence type="ECO:0000256" key="2">
    <source>
        <dbReference type="ARBA" id="ARBA00022737"/>
    </source>
</evidence>
<reference evidence="5 6" key="1">
    <citation type="submission" date="2012-06" db="EMBL/GenBank/DDBJ databases">
        <title>Finished chromosome of genome of Microcoleus sp. PCC 7113.</title>
        <authorList>
            <consortium name="US DOE Joint Genome Institute"/>
            <person name="Gugger M."/>
            <person name="Coursin T."/>
            <person name="Rippka R."/>
            <person name="Tandeau De Marsac N."/>
            <person name="Huntemann M."/>
            <person name="Wei C.-L."/>
            <person name="Han J."/>
            <person name="Detter J.C."/>
            <person name="Han C."/>
            <person name="Tapia R."/>
            <person name="Chen A."/>
            <person name="Kyrpides N."/>
            <person name="Mavromatis K."/>
            <person name="Markowitz V."/>
            <person name="Szeto E."/>
            <person name="Ivanova N."/>
            <person name="Pagani I."/>
            <person name="Pati A."/>
            <person name="Goodwin L."/>
            <person name="Nordberg H.P."/>
            <person name="Cantor M.N."/>
            <person name="Hua S.X."/>
            <person name="Woyke T."/>
            <person name="Kerfeld C.A."/>
        </authorList>
    </citation>
    <scope>NUCLEOTIDE SEQUENCE [LARGE SCALE GENOMIC DNA]</scope>
    <source>
        <strain evidence="5 6">PCC 7113</strain>
    </source>
</reference>
<keyword evidence="6" id="KW-1185">Reference proteome</keyword>
<dbReference type="SMART" id="SM00320">
    <property type="entry name" value="WD40"/>
    <property type="match status" value="3"/>
</dbReference>
<dbReference type="InterPro" id="IPR001680">
    <property type="entry name" value="WD40_rpt"/>
</dbReference>
<dbReference type="Proteomes" id="UP000010471">
    <property type="component" value="Chromosome"/>
</dbReference>
<evidence type="ECO:0000256" key="4">
    <source>
        <dbReference type="SAM" id="Phobius"/>
    </source>
</evidence>
<feature type="transmembrane region" description="Helical" evidence="4">
    <location>
        <begin position="176"/>
        <end position="196"/>
    </location>
</feature>
<feature type="repeat" description="WD" evidence="3">
    <location>
        <begin position="237"/>
        <end position="269"/>
    </location>
</feature>
<protein>
    <submittedName>
        <fullName evidence="5">WD40 repeat-containing protein</fullName>
    </submittedName>
</protein>
<dbReference type="PROSITE" id="PS00678">
    <property type="entry name" value="WD_REPEATS_1"/>
    <property type="match status" value="2"/>
</dbReference>
<dbReference type="PANTHER" id="PTHR22847">
    <property type="entry name" value="WD40 REPEAT PROTEIN"/>
    <property type="match status" value="1"/>
</dbReference>
<dbReference type="InterPro" id="IPR019775">
    <property type="entry name" value="WD40_repeat_CS"/>
</dbReference>
<keyword evidence="4" id="KW-0812">Transmembrane</keyword>
<dbReference type="Pfam" id="PF00400">
    <property type="entry name" value="WD40"/>
    <property type="match status" value="3"/>
</dbReference>
<dbReference type="PANTHER" id="PTHR22847:SF637">
    <property type="entry name" value="WD REPEAT DOMAIN 5B"/>
    <property type="match status" value="1"/>
</dbReference>
<dbReference type="OrthoDB" id="439428at2"/>
<evidence type="ECO:0000313" key="5">
    <source>
        <dbReference type="EMBL" id="AFZ18948.1"/>
    </source>
</evidence>
<organism evidence="5 6">
    <name type="scientific">Allocoleopsis franciscana PCC 7113</name>
    <dbReference type="NCBI Taxonomy" id="1173027"/>
    <lineage>
        <taxon>Bacteria</taxon>
        <taxon>Bacillati</taxon>
        <taxon>Cyanobacteriota</taxon>
        <taxon>Cyanophyceae</taxon>
        <taxon>Coleofasciculales</taxon>
        <taxon>Coleofasciculaceae</taxon>
        <taxon>Allocoleopsis</taxon>
        <taxon>Allocoleopsis franciscana</taxon>
    </lineage>
</organism>
<dbReference type="InterPro" id="IPR015943">
    <property type="entry name" value="WD40/YVTN_repeat-like_dom_sf"/>
</dbReference>
<dbReference type="PROSITE" id="PS50082">
    <property type="entry name" value="WD_REPEATS_2"/>
    <property type="match status" value="2"/>
</dbReference>
<keyword evidence="4" id="KW-0472">Membrane</keyword>
<dbReference type="EMBL" id="CP003630">
    <property type="protein sequence ID" value="AFZ18948.1"/>
    <property type="molecule type" value="Genomic_DNA"/>
</dbReference>
<gene>
    <name evidence="5" type="ORF">Mic7113_3209</name>
</gene>